<reference evidence="5 6" key="1">
    <citation type="journal article" date="2016" name="Nat. Commun.">
        <title>Thousands of microbial genomes shed light on interconnected biogeochemical processes in an aquifer system.</title>
        <authorList>
            <person name="Anantharaman K."/>
            <person name="Brown C.T."/>
            <person name="Hug L.A."/>
            <person name="Sharon I."/>
            <person name="Castelle C.J."/>
            <person name="Probst A.J."/>
            <person name="Thomas B.C."/>
            <person name="Singh A."/>
            <person name="Wilkins M.J."/>
            <person name="Karaoz U."/>
            <person name="Brodie E.L."/>
            <person name="Williams K.H."/>
            <person name="Hubbard S.S."/>
            <person name="Banfield J.F."/>
        </authorList>
    </citation>
    <scope>NUCLEOTIDE SEQUENCE [LARGE SCALE GENOMIC DNA]</scope>
</reference>
<keyword evidence="2" id="KW-0328">Glycosyltransferase</keyword>
<organism evidence="5 6">
    <name type="scientific">Candidatus Yanofskybacteria bacterium RIFCSPLOWO2_01_FULL_43_22</name>
    <dbReference type="NCBI Taxonomy" id="1802695"/>
    <lineage>
        <taxon>Bacteria</taxon>
        <taxon>Candidatus Yanofskyibacteriota</taxon>
    </lineage>
</organism>
<sequence length="236" mass="27326">MSNYSRSIILIPTLNERENLEKLIPALFGLMPDISVLVVDDNSSDGTQELVEKLKHNYGNLFILTRTSNYGYGRSSIDGFRWTLERDYDFLVTMDADFSHDFNVVPALLKNLENYSVSIGSRYVQGGGVKNWSFVRQILSKFANLYVKMILRLPIMDATTGFNAYRADVLRKIDLNYINSDGYAFLVELKYRLFRAGCDAIEYPILFSERREGQSKMSSKIIWEAIWLPWRLRLSR</sequence>
<dbReference type="AlphaFoldDB" id="A0A1F8GHU7"/>
<dbReference type="STRING" id="1802695.A3A13_00900"/>
<evidence type="ECO:0000313" key="6">
    <source>
        <dbReference type="Proteomes" id="UP000178911"/>
    </source>
</evidence>
<dbReference type="CDD" id="cd06442">
    <property type="entry name" value="DPM1_like"/>
    <property type="match status" value="1"/>
</dbReference>
<feature type="domain" description="Glycosyltransferase 2-like" evidence="4">
    <location>
        <begin position="9"/>
        <end position="173"/>
    </location>
</feature>
<gene>
    <name evidence="5" type="ORF">A3A13_00900</name>
</gene>
<evidence type="ECO:0000256" key="1">
    <source>
        <dbReference type="ARBA" id="ARBA00006739"/>
    </source>
</evidence>
<dbReference type="Pfam" id="PF00535">
    <property type="entry name" value="Glycos_transf_2"/>
    <property type="match status" value="1"/>
</dbReference>
<dbReference type="GO" id="GO:0004582">
    <property type="term" value="F:dolichyl-phosphate beta-D-mannosyltransferase activity"/>
    <property type="evidence" value="ECO:0007669"/>
    <property type="project" value="InterPro"/>
</dbReference>
<dbReference type="GO" id="GO:0009247">
    <property type="term" value="P:glycolipid biosynthetic process"/>
    <property type="evidence" value="ECO:0007669"/>
    <property type="project" value="TreeGrafter"/>
</dbReference>
<dbReference type="Gene3D" id="3.90.550.10">
    <property type="entry name" value="Spore Coat Polysaccharide Biosynthesis Protein SpsA, Chain A"/>
    <property type="match status" value="1"/>
</dbReference>
<dbReference type="PANTHER" id="PTHR43398">
    <property type="entry name" value="DOLICHOL-PHOSPHATE MANNOSYLTRANSFERASE SUBUNIT 1"/>
    <property type="match status" value="1"/>
</dbReference>
<proteinExistence type="inferred from homology"/>
<dbReference type="Proteomes" id="UP000178911">
    <property type="component" value="Unassembled WGS sequence"/>
</dbReference>
<evidence type="ECO:0000313" key="5">
    <source>
        <dbReference type="EMBL" id="OGN24620.1"/>
    </source>
</evidence>
<keyword evidence="3" id="KW-0808">Transferase</keyword>
<dbReference type="InterPro" id="IPR039528">
    <property type="entry name" value="DPM1-like"/>
</dbReference>
<dbReference type="InterPro" id="IPR001173">
    <property type="entry name" value="Glyco_trans_2-like"/>
</dbReference>
<dbReference type="GO" id="GO:0016020">
    <property type="term" value="C:membrane"/>
    <property type="evidence" value="ECO:0007669"/>
    <property type="project" value="GOC"/>
</dbReference>
<dbReference type="SUPFAM" id="SSF53448">
    <property type="entry name" value="Nucleotide-diphospho-sugar transferases"/>
    <property type="match status" value="1"/>
</dbReference>
<dbReference type="PANTHER" id="PTHR43398:SF1">
    <property type="entry name" value="DOLICHOL-PHOSPHATE MANNOSYLTRANSFERASE SUBUNIT 1"/>
    <property type="match status" value="1"/>
</dbReference>
<evidence type="ECO:0000256" key="2">
    <source>
        <dbReference type="ARBA" id="ARBA00022676"/>
    </source>
</evidence>
<comment type="similarity">
    <text evidence="1">Belongs to the glycosyltransferase 2 family.</text>
</comment>
<dbReference type="EMBL" id="MGKJ01000010">
    <property type="protein sequence ID" value="OGN24620.1"/>
    <property type="molecule type" value="Genomic_DNA"/>
</dbReference>
<comment type="caution">
    <text evidence="5">The sequence shown here is derived from an EMBL/GenBank/DDBJ whole genome shotgun (WGS) entry which is preliminary data.</text>
</comment>
<evidence type="ECO:0000256" key="3">
    <source>
        <dbReference type="ARBA" id="ARBA00022679"/>
    </source>
</evidence>
<name>A0A1F8GHU7_9BACT</name>
<accession>A0A1F8GHU7</accession>
<dbReference type="FunFam" id="3.90.550.10:FF:000122">
    <property type="entry name" value="Dolichol-phosphate mannosyltransferase subunit 1"/>
    <property type="match status" value="1"/>
</dbReference>
<evidence type="ECO:0000259" key="4">
    <source>
        <dbReference type="Pfam" id="PF00535"/>
    </source>
</evidence>
<dbReference type="InterPro" id="IPR029044">
    <property type="entry name" value="Nucleotide-diphossugar_trans"/>
</dbReference>
<protein>
    <recommendedName>
        <fullName evidence="4">Glycosyltransferase 2-like domain-containing protein</fullName>
    </recommendedName>
</protein>